<evidence type="ECO:0000259" key="1">
    <source>
        <dbReference type="SMART" id="SM00829"/>
    </source>
</evidence>
<dbReference type="HOGENOM" id="CLU_026673_16_5_1"/>
<dbReference type="EMBL" id="JH930470">
    <property type="protein sequence ID" value="EKM58622.1"/>
    <property type="molecule type" value="Genomic_DNA"/>
</dbReference>
<dbReference type="InterPro" id="IPR013149">
    <property type="entry name" value="ADH-like_C"/>
</dbReference>
<dbReference type="Pfam" id="PF00107">
    <property type="entry name" value="ADH_zinc_N"/>
    <property type="match status" value="1"/>
</dbReference>
<proteinExistence type="predicted"/>
<reference evidence="2 3" key="1">
    <citation type="journal article" date="2012" name="BMC Genomics">
        <title>Comparative genomics of the white-rot fungi, Phanerochaete carnosa and P. chrysosporium, to elucidate the genetic basis of the distinct wood types they colonize.</title>
        <authorList>
            <person name="Suzuki H."/>
            <person name="MacDonald J."/>
            <person name="Syed K."/>
            <person name="Salamov A."/>
            <person name="Hori C."/>
            <person name="Aerts A."/>
            <person name="Henrissat B."/>
            <person name="Wiebenga A."/>
            <person name="vanKuyk P.A."/>
            <person name="Barry K."/>
            <person name="Lindquist E."/>
            <person name="LaButti K."/>
            <person name="Lapidus A."/>
            <person name="Lucas S."/>
            <person name="Coutinho P."/>
            <person name="Gong Y."/>
            <person name="Samejima M."/>
            <person name="Mahadevan R."/>
            <person name="Abou-Zaid M."/>
            <person name="de Vries R.P."/>
            <person name="Igarashi K."/>
            <person name="Yadav J.S."/>
            <person name="Grigoriev I.V."/>
            <person name="Master E.R."/>
        </authorList>
    </citation>
    <scope>NUCLEOTIDE SEQUENCE [LARGE SCALE GENOMIC DNA]</scope>
    <source>
        <strain evidence="2 3">HHB-10118-sp</strain>
    </source>
</reference>
<dbReference type="Gene3D" id="3.90.180.10">
    <property type="entry name" value="Medium-chain alcohol dehydrogenases, catalytic domain"/>
    <property type="match status" value="1"/>
</dbReference>
<dbReference type="Pfam" id="PF08240">
    <property type="entry name" value="ADH_N"/>
    <property type="match status" value="1"/>
</dbReference>
<dbReference type="Proteomes" id="UP000008370">
    <property type="component" value="Unassembled WGS sequence"/>
</dbReference>
<dbReference type="InParanoid" id="K5X6W0"/>
<dbReference type="InterPro" id="IPR013154">
    <property type="entry name" value="ADH-like_N"/>
</dbReference>
<gene>
    <name evidence="2" type="ORF">PHACADRAFT_207433</name>
</gene>
<dbReference type="PANTHER" id="PTHR45348">
    <property type="entry name" value="HYPOTHETICAL OXIDOREDUCTASE (EUROFUNG)"/>
    <property type="match status" value="1"/>
</dbReference>
<evidence type="ECO:0000313" key="2">
    <source>
        <dbReference type="EMBL" id="EKM58622.1"/>
    </source>
</evidence>
<dbReference type="InterPro" id="IPR020843">
    <property type="entry name" value="ER"/>
</dbReference>
<dbReference type="SUPFAM" id="SSF51735">
    <property type="entry name" value="NAD(P)-binding Rossmann-fold domains"/>
    <property type="match status" value="1"/>
</dbReference>
<dbReference type="RefSeq" id="XP_007393927.1">
    <property type="nucleotide sequence ID" value="XM_007393865.1"/>
</dbReference>
<sequence>MAESGRLVRKWPAVLGFDATGVVKKLGEGITELAVGDKVQARFKTFVMHAATFIDPVVTTFQQYVVMNAEFAAKTPSNITLDQAATIPITVATAALGLYDKKQKPHGGIGLTPPWEEGGGGKYAGEPIVILGGASGVGQHEIEFAEISGFSPIITTASLSNEEYIKSLGAMHVIDRTLTLSELPAHIMQITNKPVKYGYDAIAVPDTQNALYDVVAPSGQLVVVRKPAIDETKLAKGDKYIAQLLADVQLPAQQESKPGKSEFVMILL</sequence>
<dbReference type="InterPro" id="IPR011032">
    <property type="entry name" value="GroES-like_sf"/>
</dbReference>
<dbReference type="GeneID" id="18912604"/>
<evidence type="ECO:0000313" key="3">
    <source>
        <dbReference type="Proteomes" id="UP000008370"/>
    </source>
</evidence>
<protein>
    <recommendedName>
        <fullName evidence="1">Enoyl reductase (ER) domain-containing protein</fullName>
    </recommendedName>
</protein>
<name>K5X6W0_PHACS</name>
<organism evidence="2 3">
    <name type="scientific">Phanerochaete carnosa (strain HHB-10118-sp)</name>
    <name type="common">White-rot fungus</name>
    <name type="synonym">Peniophora carnosa</name>
    <dbReference type="NCBI Taxonomy" id="650164"/>
    <lineage>
        <taxon>Eukaryota</taxon>
        <taxon>Fungi</taxon>
        <taxon>Dikarya</taxon>
        <taxon>Basidiomycota</taxon>
        <taxon>Agaricomycotina</taxon>
        <taxon>Agaricomycetes</taxon>
        <taxon>Polyporales</taxon>
        <taxon>Phanerochaetaceae</taxon>
        <taxon>Phanerochaete</taxon>
    </lineage>
</organism>
<accession>K5X6W0</accession>
<dbReference type="Gene3D" id="3.40.50.720">
    <property type="entry name" value="NAD(P)-binding Rossmann-like Domain"/>
    <property type="match status" value="1"/>
</dbReference>
<feature type="domain" description="Enoyl reductase (ER)" evidence="1">
    <location>
        <begin position="5"/>
        <end position="267"/>
    </location>
</feature>
<dbReference type="PANTHER" id="PTHR45348:SF2">
    <property type="entry name" value="ZINC-TYPE ALCOHOL DEHYDROGENASE-LIKE PROTEIN C2E1P3.01"/>
    <property type="match status" value="1"/>
</dbReference>
<dbReference type="InterPro" id="IPR047122">
    <property type="entry name" value="Trans-enoyl_RdTase-like"/>
</dbReference>
<dbReference type="KEGG" id="pco:PHACADRAFT_207433"/>
<keyword evidence="3" id="KW-1185">Reference proteome</keyword>
<dbReference type="SMART" id="SM00829">
    <property type="entry name" value="PKS_ER"/>
    <property type="match status" value="1"/>
</dbReference>
<dbReference type="GO" id="GO:0016651">
    <property type="term" value="F:oxidoreductase activity, acting on NAD(P)H"/>
    <property type="evidence" value="ECO:0007669"/>
    <property type="project" value="InterPro"/>
</dbReference>
<dbReference type="InterPro" id="IPR036291">
    <property type="entry name" value="NAD(P)-bd_dom_sf"/>
</dbReference>
<dbReference type="AlphaFoldDB" id="K5X6W0"/>
<dbReference type="OrthoDB" id="10257049at2759"/>
<dbReference type="SUPFAM" id="SSF50129">
    <property type="entry name" value="GroES-like"/>
    <property type="match status" value="1"/>
</dbReference>